<dbReference type="GO" id="GO:0005829">
    <property type="term" value="C:cytosol"/>
    <property type="evidence" value="ECO:0007669"/>
    <property type="project" value="TreeGrafter"/>
</dbReference>
<evidence type="ECO:0000313" key="12">
    <source>
        <dbReference type="Proteomes" id="UP000526033"/>
    </source>
</evidence>
<accession>A0A7X9DL25</accession>
<dbReference type="InterPro" id="IPR029063">
    <property type="entry name" value="SAM-dependent_MTases_sf"/>
</dbReference>
<dbReference type="GO" id="GO:0008295">
    <property type="term" value="P:spermidine biosynthetic process"/>
    <property type="evidence" value="ECO:0007669"/>
    <property type="project" value="UniProtKB-KW"/>
</dbReference>
<keyword evidence="3" id="KW-0068">Autocatalytic cleavage</keyword>
<name>A0A7X9DL25_UNCKA</name>
<dbReference type="PANTHER" id="PTHR33866">
    <property type="entry name" value="S-ADENOSYLMETHIONINE DECARBOXYLASE PROENZYME"/>
    <property type="match status" value="1"/>
</dbReference>
<protein>
    <submittedName>
        <fullName evidence="11">Bis-aminopropyl spermidine synthase family protein</fullName>
    </submittedName>
</protein>
<dbReference type="SUPFAM" id="SSF53335">
    <property type="entry name" value="S-adenosyl-L-methionine-dependent methyltransferases"/>
    <property type="match status" value="2"/>
</dbReference>
<reference evidence="11 12" key="1">
    <citation type="journal article" date="2020" name="Biotechnol. Biofuels">
        <title>New insights from the biogas microbiome by comprehensive genome-resolved metagenomics of nearly 1600 species originating from multiple anaerobic digesters.</title>
        <authorList>
            <person name="Campanaro S."/>
            <person name="Treu L."/>
            <person name="Rodriguez-R L.M."/>
            <person name="Kovalovszki A."/>
            <person name="Ziels R.M."/>
            <person name="Maus I."/>
            <person name="Zhu X."/>
            <person name="Kougias P.G."/>
            <person name="Basile A."/>
            <person name="Luo G."/>
            <person name="Schluter A."/>
            <person name="Konstantinidis K.T."/>
            <person name="Angelidaki I."/>
        </authorList>
    </citation>
    <scope>NUCLEOTIDE SEQUENCE [LARGE SCALE GENOMIC DNA]</scope>
    <source>
        <strain evidence="11">AS27yjCOA_165</strain>
    </source>
</reference>
<evidence type="ECO:0000256" key="7">
    <source>
        <dbReference type="ARBA" id="ARBA00023239"/>
    </source>
</evidence>
<dbReference type="Gene3D" id="3.60.90.10">
    <property type="entry name" value="S-adenosylmethionine decarboxylase"/>
    <property type="match status" value="1"/>
</dbReference>
<keyword evidence="9" id="KW-0670">Pyruvate</keyword>
<proteinExistence type="predicted"/>
<dbReference type="InterPro" id="IPR002723">
    <property type="entry name" value="BpsA_C"/>
</dbReference>
<dbReference type="InterPro" id="IPR003826">
    <property type="entry name" value="AdoMetDC_fam_prok"/>
</dbReference>
<dbReference type="PANTHER" id="PTHR33866:SF2">
    <property type="entry name" value="S-ADENOSYLMETHIONINE DECARBOXYLASE PROENZYME"/>
    <property type="match status" value="1"/>
</dbReference>
<dbReference type="PROSITE" id="PS00092">
    <property type="entry name" value="N6_MTASE"/>
    <property type="match status" value="1"/>
</dbReference>
<dbReference type="InterPro" id="IPR002052">
    <property type="entry name" value="DNA_methylase_N6_adenine_CS"/>
</dbReference>
<comment type="cofactor">
    <cofactor evidence="1">
        <name>pyruvate</name>
        <dbReference type="ChEBI" id="CHEBI:15361"/>
    </cofactor>
</comment>
<organism evidence="11 12">
    <name type="scientific">candidate division WWE3 bacterium</name>
    <dbReference type="NCBI Taxonomy" id="2053526"/>
    <lineage>
        <taxon>Bacteria</taxon>
        <taxon>Katanobacteria</taxon>
    </lineage>
</organism>
<evidence type="ECO:0000259" key="10">
    <source>
        <dbReference type="Pfam" id="PF01861"/>
    </source>
</evidence>
<feature type="domain" description="N(4)-bis(aminopropyl)spermidine synthase C-terminal" evidence="10">
    <location>
        <begin position="114"/>
        <end position="297"/>
    </location>
</feature>
<keyword evidence="5" id="KW-0620">Polyamine biosynthesis</keyword>
<dbReference type="EMBL" id="JAAZNL010000032">
    <property type="protein sequence ID" value="NMB70165.1"/>
    <property type="molecule type" value="Genomic_DNA"/>
</dbReference>
<evidence type="ECO:0000256" key="4">
    <source>
        <dbReference type="ARBA" id="ARBA00023066"/>
    </source>
</evidence>
<dbReference type="GO" id="GO:0003676">
    <property type="term" value="F:nucleic acid binding"/>
    <property type="evidence" value="ECO:0007669"/>
    <property type="project" value="InterPro"/>
</dbReference>
<dbReference type="AlphaFoldDB" id="A0A7X9DL25"/>
<evidence type="ECO:0000256" key="6">
    <source>
        <dbReference type="ARBA" id="ARBA00023145"/>
    </source>
</evidence>
<evidence type="ECO:0000256" key="5">
    <source>
        <dbReference type="ARBA" id="ARBA00023115"/>
    </source>
</evidence>
<keyword evidence="6" id="KW-0865">Zymogen</keyword>
<dbReference type="Pfam" id="PF02675">
    <property type="entry name" value="AdoMet_dc"/>
    <property type="match status" value="1"/>
</dbReference>
<keyword evidence="2" id="KW-0210">Decarboxylase</keyword>
<dbReference type="Proteomes" id="UP000526033">
    <property type="component" value="Unassembled WGS sequence"/>
</dbReference>
<dbReference type="InterPro" id="IPR016067">
    <property type="entry name" value="S-AdoMet_deCO2ase_core"/>
</dbReference>
<dbReference type="Pfam" id="PF01861">
    <property type="entry name" value="BpsA_C"/>
    <property type="match status" value="1"/>
</dbReference>
<dbReference type="GO" id="GO:0004014">
    <property type="term" value="F:adenosylmethionine decarboxylase activity"/>
    <property type="evidence" value="ECO:0007669"/>
    <property type="project" value="InterPro"/>
</dbReference>
<dbReference type="SUPFAM" id="SSF56276">
    <property type="entry name" value="S-adenosylmethionine decarboxylase"/>
    <property type="match status" value="1"/>
</dbReference>
<evidence type="ECO:0000256" key="3">
    <source>
        <dbReference type="ARBA" id="ARBA00022813"/>
    </source>
</evidence>
<dbReference type="GO" id="GO:0008168">
    <property type="term" value="F:methyltransferase activity"/>
    <property type="evidence" value="ECO:0007669"/>
    <property type="project" value="InterPro"/>
</dbReference>
<keyword evidence="4" id="KW-0745">Spermidine biosynthesis</keyword>
<evidence type="ECO:0000256" key="2">
    <source>
        <dbReference type="ARBA" id="ARBA00022793"/>
    </source>
</evidence>
<dbReference type="GO" id="GO:0032259">
    <property type="term" value="P:methylation"/>
    <property type="evidence" value="ECO:0007669"/>
    <property type="project" value="InterPro"/>
</dbReference>
<sequence>MNIRTVISELTNKNKGLKKAEIEGLLAILSKNSEGLSLADLTGLTGIPKETLITFKESVSAYLDKSYDGFLLDSEYRGPIKEFSLKEYPWSLVTIEDSEIEEIISKLRSDSGFKPKRELDQFIATAKTSAAKASLAKIKGLADDKNIAFVGDDDFVSLAMERLELGNSSFTVFDIDPELLEEIRARSTKSIQTIQHDCRVTLPSLYKGNFDLVITDPPYTSNGVKIFLNRAVELLGKVDVNANKYIILYYVNSFKTPEKTLKIQEIISDMKLLIEDKIDKFARYTGADSMGNASSAYILRVTPFSHTLDVADDSGVYTYENQKTEKFPYVDHYTFKLFDVDEKMVRSRANLLKSLSRFCDMHKLHVVDRVMTEFKGGGITLTFVLSASNLTVHTWPEFKAIHMDLITCTPIYNKDNFRMSLTKIFNARETEIRKIE</sequence>
<evidence type="ECO:0000256" key="8">
    <source>
        <dbReference type="ARBA" id="ARBA00023270"/>
    </source>
</evidence>
<dbReference type="Gene3D" id="3.40.50.150">
    <property type="entry name" value="Vaccinia Virus protein VP39"/>
    <property type="match status" value="1"/>
</dbReference>
<evidence type="ECO:0000256" key="9">
    <source>
        <dbReference type="ARBA" id="ARBA00023317"/>
    </source>
</evidence>
<evidence type="ECO:0000256" key="1">
    <source>
        <dbReference type="ARBA" id="ARBA00001928"/>
    </source>
</evidence>
<keyword evidence="8" id="KW-0704">Schiff base</keyword>
<evidence type="ECO:0000313" key="11">
    <source>
        <dbReference type="EMBL" id="NMB70165.1"/>
    </source>
</evidence>
<gene>
    <name evidence="11" type="ORF">GYA27_03120</name>
</gene>
<keyword evidence="7" id="KW-0456">Lyase</keyword>
<comment type="caution">
    <text evidence="11">The sequence shown here is derived from an EMBL/GenBank/DDBJ whole genome shotgun (WGS) entry which is preliminary data.</text>
</comment>